<protein>
    <submittedName>
        <fullName evidence="1">Uncharacterized protein</fullName>
    </submittedName>
</protein>
<dbReference type="EMBL" id="BAABLD010000008">
    <property type="protein sequence ID" value="GAA5167030.1"/>
    <property type="molecule type" value="Genomic_DNA"/>
</dbReference>
<organism evidence="1 2">
    <name type="scientific">Viridibacterium curvum</name>
    <dbReference type="NCBI Taxonomy" id="1101404"/>
    <lineage>
        <taxon>Bacteria</taxon>
        <taxon>Pseudomonadati</taxon>
        <taxon>Pseudomonadota</taxon>
        <taxon>Betaproteobacteria</taxon>
        <taxon>Rhodocyclales</taxon>
        <taxon>Rhodocyclaceae</taxon>
        <taxon>Viridibacterium</taxon>
    </lineage>
</organism>
<proteinExistence type="predicted"/>
<keyword evidence="2" id="KW-1185">Reference proteome</keyword>
<reference evidence="2" key="1">
    <citation type="journal article" date="2019" name="Int. J. Syst. Evol. Microbiol.">
        <title>The Global Catalogue of Microorganisms (GCM) 10K type strain sequencing project: providing services to taxonomists for standard genome sequencing and annotation.</title>
        <authorList>
            <consortium name="The Broad Institute Genomics Platform"/>
            <consortium name="The Broad Institute Genome Sequencing Center for Infectious Disease"/>
            <person name="Wu L."/>
            <person name="Ma J."/>
        </authorList>
    </citation>
    <scope>NUCLEOTIDE SEQUENCE [LARGE SCALE GENOMIC DNA]</scope>
    <source>
        <strain evidence="2">JCM 18715</strain>
    </source>
</reference>
<gene>
    <name evidence="1" type="ORF">GCM10025770_25010</name>
</gene>
<accession>A0ABP9QTG4</accession>
<dbReference type="Proteomes" id="UP001500547">
    <property type="component" value="Unassembled WGS sequence"/>
</dbReference>
<sequence length="80" mass="8613">MQVVTQAPSFDDAALELLDALLDEEDEATLEDATLLDEVDEATDEATDELLLDATLLVLDDEVVVAAYEHQAAVVKLLLG</sequence>
<evidence type="ECO:0000313" key="1">
    <source>
        <dbReference type="EMBL" id="GAA5167030.1"/>
    </source>
</evidence>
<name>A0ABP9QTG4_9RHOO</name>
<comment type="caution">
    <text evidence="1">The sequence shown here is derived from an EMBL/GenBank/DDBJ whole genome shotgun (WGS) entry which is preliminary data.</text>
</comment>
<evidence type="ECO:0000313" key="2">
    <source>
        <dbReference type="Proteomes" id="UP001500547"/>
    </source>
</evidence>